<evidence type="ECO:0000256" key="3">
    <source>
        <dbReference type="ARBA" id="ARBA00022490"/>
    </source>
</evidence>
<keyword evidence="3" id="KW-0963">Cytoplasm</keyword>
<accession>A0AAW9RNV7</accession>
<name>A0AAW9RNV7_9BACT</name>
<reference evidence="8 9" key="1">
    <citation type="submission" date="2024-04" db="EMBL/GenBank/DDBJ databases">
        <title>Novel genus in family Flammeovirgaceae.</title>
        <authorList>
            <person name="Nguyen T.H."/>
            <person name="Vuong T.Q."/>
            <person name="Le H."/>
            <person name="Kim S.-G."/>
        </authorList>
    </citation>
    <scope>NUCLEOTIDE SEQUENCE [LARGE SCALE GENOMIC DNA]</scope>
    <source>
        <strain evidence="8 9">JCM 23209</strain>
    </source>
</reference>
<evidence type="ECO:0000256" key="5">
    <source>
        <dbReference type="ARBA" id="ARBA00023273"/>
    </source>
</evidence>
<dbReference type="PANTHER" id="PTHR37833">
    <property type="entry name" value="LIPOPROTEIN-RELATED"/>
    <property type="match status" value="1"/>
</dbReference>
<evidence type="ECO:0000256" key="6">
    <source>
        <dbReference type="SAM" id="SignalP"/>
    </source>
</evidence>
<feature type="domain" description="HYDIN/VesB/CFA65-like Ig-like" evidence="7">
    <location>
        <begin position="134"/>
        <end position="231"/>
    </location>
</feature>
<keyword evidence="4" id="KW-0969">Cilium</keyword>
<dbReference type="Proteomes" id="UP001403385">
    <property type="component" value="Unassembled WGS sequence"/>
</dbReference>
<feature type="chain" id="PRO_5043409915" evidence="6">
    <location>
        <begin position="20"/>
        <end position="251"/>
    </location>
</feature>
<dbReference type="InterPro" id="IPR053879">
    <property type="entry name" value="HYDIN_VesB_CFA65-like_Ig"/>
</dbReference>
<sequence>MKHLFATIISVCIASWCFAQGDFKFEATEHDFGQILEGELAKHTFKFENIGNAPIVISAVRASCGCTTPDWPKEPVMPGETANIQVVFNSKHRPGNFYKSITITSNAKSPSMVLKIRGFVIREETDKVDPEKSPELNLVDKEYNFGKVEVGERVTHKFTYENTGKGDLKIKSLYSDCRCVAYRNSKLILKPGEKAELEVIYNPKKVNDRPEKVYVITNIPKKSSDYLLLKGQVVKSIVPKSVVQENMVGFN</sequence>
<evidence type="ECO:0000256" key="2">
    <source>
        <dbReference type="ARBA" id="ARBA00004496"/>
    </source>
</evidence>
<feature type="signal peptide" evidence="6">
    <location>
        <begin position="1"/>
        <end position="19"/>
    </location>
</feature>
<dbReference type="InterPro" id="IPR013783">
    <property type="entry name" value="Ig-like_fold"/>
</dbReference>
<evidence type="ECO:0000256" key="1">
    <source>
        <dbReference type="ARBA" id="ARBA00004138"/>
    </source>
</evidence>
<dbReference type="EMBL" id="JBDKWZ010000001">
    <property type="protein sequence ID" value="MEN7546597.1"/>
    <property type="molecule type" value="Genomic_DNA"/>
</dbReference>
<comment type="caution">
    <text evidence="8">The sequence shown here is derived from an EMBL/GenBank/DDBJ whole genome shotgun (WGS) entry which is preliminary data.</text>
</comment>
<dbReference type="PANTHER" id="PTHR37833:SF1">
    <property type="entry name" value="SIGNAL PEPTIDE PROTEIN"/>
    <property type="match status" value="1"/>
</dbReference>
<dbReference type="InterPro" id="IPR011467">
    <property type="entry name" value="DUF1573"/>
</dbReference>
<evidence type="ECO:0000256" key="4">
    <source>
        <dbReference type="ARBA" id="ARBA00023069"/>
    </source>
</evidence>
<evidence type="ECO:0000313" key="9">
    <source>
        <dbReference type="Proteomes" id="UP001403385"/>
    </source>
</evidence>
<keyword evidence="9" id="KW-1185">Reference proteome</keyword>
<dbReference type="Gene3D" id="2.60.40.10">
    <property type="entry name" value="Immunoglobulins"/>
    <property type="match status" value="2"/>
</dbReference>
<dbReference type="Pfam" id="PF22544">
    <property type="entry name" value="HYDIN_VesB_CFA65-like_Ig"/>
    <property type="match status" value="1"/>
</dbReference>
<dbReference type="Pfam" id="PF07610">
    <property type="entry name" value="DUF1573"/>
    <property type="match status" value="1"/>
</dbReference>
<protein>
    <submittedName>
        <fullName evidence="8">DUF1573 domain-containing protein</fullName>
    </submittedName>
</protein>
<keyword evidence="5" id="KW-0966">Cell projection</keyword>
<dbReference type="GO" id="GO:0005737">
    <property type="term" value="C:cytoplasm"/>
    <property type="evidence" value="ECO:0007669"/>
    <property type="project" value="UniProtKB-SubCell"/>
</dbReference>
<keyword evidence="6" id="KW-0732">Signal</keyword>
<comment type="subcellular location">
    <subcellularLocation>
        <location evidence="1">Cell projection</location>
        <location evidence="1">Cilium</location>
    </subcellularLocation>
    <subcellularLocation>
        <location evidence="2">Cytoplasm</location>
    </subcellularLocation>
</comment>
<evidence type="ECO:0000313" key="8">
    <source>
        <dbReference type="EMBL" id="MEN7546597.1"/>
    </source>
</evidence>
<gene>
    <name evidence="8" type="ORF">AAG747_01680</name>
</gene>
<organism evidence="8 9">
    <name type="scientific">Rapidithrix thailandica</name>
    <dbReference type="NCBI Taxonomy" id="413964"/>
    <lineage>
        <taxon>Bacteria</taxon>
        <taxon>Pseudomonadati</taxon>
        <taxon>Bacteroidota</taxon>
        <taxon>Cytophagia</taxon>
        <taxon>Cytophagales</taxon>
        <taxon>Flammeovirgaceae</taxon>
        <taxon>Rapidithrix</taxon>
    </lineage>
</organism>
<dbReference type="AlphaFoldDB" id="A0AAW9RNV7"/>
<dbReference type="RefSeq" id="WP_346819381.1">
    <property type="nucleotide sequence ID" value="NZ_JBDKWZ010000001.1"/>
</dbReference>
<evidence type="ECO:0000259" key="7">
    <source>
        <dbReference type="Pfam" id="PF22544"/>
    </source>
</evidence>
<proteinExistence type="predicted"/>